<protein>
    <submittedName>
        <fullName evidence="2">Uncharacterized protein</fullName>
    </submittedName>
</protein>
<dbReference type="RefSeq" id="WP_023361843.1">
    <property type="nucleotide sequence ID" value="NC_022657.1"/>
</dbReference>
<keyword evidence="1" id="KW-0812">Transmembrane</keyword>
<dbReference type="Proteomes" id="UP000017746">
    <property type="component" value="Chromosome"/>
</dbReference>
<evidence type="ECO:0000313" key="2">
    <source>
        <dbReference type="EMBL" id="AGZ41684.1"/>
    </source>
</evidence>
<dbReference type="KEGG" id="afs:AFR_17030"/>
<dbReference type="OrthoDB" id="9989205at2"/>
<organism evidence="2 3">
    <name type="scientific">Actinoplanes friuliensis DSM 7358</name>
    <dbReference type="NCBI Taxonomy" id="1246995"/>
    <lineage>
        <taxon>Bacteria</taxon>
        <taxon>Bacillati</taxon>
        <taxon>Actinomycetota</taxon>
        <taxon>Actinomycetes</taxon>
        <taxon>Micromonosporales</taxon>
        <taxon>Micromonosporaceae</taxon>
        <taxon>Actinoplanes</taxon>
    </lineage>
</organism>
<dbReference type="PATRIC" id="fig|1246995.3.peg.3455"/>
<evidence type="ECO:0000256" key="1">
    <source>
        <dbReference type="SAM" id="Phobius"/>
    </source>
</evidence>
<proteinExistence type="predicted"/>
<dbReference type="EMBL" id="CP006272">
    <property type="protein sequence ID" value="AGZ41684.1"/>
    <property type="molecule type" value="Genomic_DNA"/>
</dbReference>
<dbReference type="HOGENOM" id="CLU_2730840_0_0_11"/>
<accession>U5VXT7</accession>
<reference evidence="2 3" key="1">
    <citation type="journal article" date="2014" name="J. Biotechnol.">
        <title>Complete genome sequence of the actinobacterium Actinoplanes friuliensis HAG 010964, producer of the lipopeptide antibiotic friulimycin.</title>
        <authorList>
            <person name="Ruckert C."/>
            <person name="Szczepanowski R."/>
            <person name="Albersmeier A."/>
            <person name="Goesmann A."/>
            <person name="Fischer N."/>
            <person name="Steinkamper A."/>
            <person name="Puhler A."/>
            <person name="Biener R."/>
            <person name="Schwartz D."/>
            <person name="Kalinowski J."/>
        </authorList>
    </citation>
    <scope>NUCLEOTIDE SEQUENCE [LARGE SCALE GENOMIC DNA]</scope>
    <source>
        <strain evidence="2 3">DSM 7358</strain>
    </source>
</reference>
<name>U5VXT7_9ACTN</name>
<gene>
    <name evidence="2" type="ORF">AFR_17030</name>
</gene>
<keyword evidence="1" id="KW-1133">Transmembrane helix</keyword>
<keyword evidence="3" id="KW-1185">Reference proteome</keyword>
<evidence type="ECO:0000313" key="3">
    <source>
        <dbReference type="Proteomes" id="UP000017746"/>
    </source>
</evidence>
<dbReference type="AlphaFoldDB" id="U5VXT7"/>
<feature type="transmembrane region" description="Helical" evidence="1">
    <location>
        <begin position="20"/>
        <end position="38"/>
    </location>
</feature>
<sequence length="71" mass="7904">MLDRYLPSLPDLFDPTPLVWIVGAFTLYVLFLLPFALLKGEVGKNARAILKDLFALFHALLDVFKGRGGQA</sequence>
<keyword evidence="1" id="KW-0472">Membrane</keyword>